<dbReference type="InterPro" id="IPR011055">
    <property type="entry name" value="Dup_hybrid_motif"/>
</dbReference>
<dbReference type="EMBL" id="CP028918">
    <property type="protein sequence ID" value="AWB49808.1"/>
    <property type="molecule type" value="Genomic_DNA"/>
</dbReference>
<reference evidence="3 4" key="1">
    <citation type="submission" date="2018-04" db="EMBL/GenBank/DDBJ databases">
        <title>Genome sequencing of Gemmobacter.</title>
        <authorList>
            <person name="Yi H."/>
            <person name="Baek M.-G."/>
        </authorList>
    </citation>
    <scope>NUCLEOTIDE SEQUENCE [LARGE SCALE GENOMIC DNA]</scope>
    <source>
        <strain evidence="3 4">HYN0069</strain>
    </source>
</reference>
<proteinExistence type="predicted"/>
<dbReference type="GO" id="GO:0004222">
    <property type="term" value="F:metalloendopeptidase activity"/>
    <property type="evidence" value="ECO:0007669"/>
    <property type="project" value="TreeGrafter"/>
</dbReference>
<protein>
    <submittedName>
        <fullName evidence="3">Peptidase M24</fullName>
    </submittedName>
</protein>
<dbReference type="AlphaFoldDB" id="A0A2S0UPR1"/>
<evidence type="ECO:0000313" key="3">
    <source>
        <dbReference type="EMBL" id="AWB49808.1"/>
    </source>
</evidence>
<dbReference type="RefSeq" id="WP_108436625.1">
    <property type="nucleotide sequence ID" value="NZ_CP028918.1"/>
</dbReference>
<gene>
    <name evidence="3" type="ORF">HYN69_16010</name>
</gene>
<dbReference type="OrthoDB" id="5489603at2"/>
<name>A0A2S0UPR1_9RHOB</name>
<feature type="chain" id="PRO_5015620835" evidence="1">
    <location>
        <begin position="18"/>
        <end position="306"/>
    </location>
</feature>
<dbReference type="Proteomes" id="UP000244496">
    <property type="component" value="Chromosome"/>
</dbReference>
<evidence type="ECO:0000259" key="2">
    <source>
        <dbReference type="Pfam" id="PF01551"/>
    </source>
</evidence>
<accession>A0A2S0UPR1</accession>
<dbReference type="Gene3D" id="2.70.70.10">
    <property type="entry name" value="Glucose Permease (Domain IIA)"/>
    <property type="match status" value="1"/>
</dbReference>
<dbReference type="InterPro" id="IPR050570">
    <property type="entry name" value="Cell_wall_metabolism_enzyme"/>
</dbReference>
<keyword evidence="4" id="KW-1185">Reference proteome</keyword>
<keyword evidence="1" id="KW-0732">Signal</keyword>
<dbReference type="SUPFAM" id="SSF51261">
    <property type="entry name" value="Duplicated hybrid motif"/>
    <property type="match status" value="1"/>
</dbReference>
<dbReference type="KEGG" id="geh:HYN69_16010"/>
<sequence length="306" mass="31855">MIRLSAISLALALPAGAFELVQPVDCTIGTTCFVQNYFDHDASPGVADPFCGPLGYDGHDGTDFAIPTLTEMEAGVTVRAAAGGTVRAIRDGVPDTQPFPAGQDCGNGLAITHADGWETQYCHMKQGSILVAAGQAVTAGTPLGQIGLSGNTQFPHLHLSVRKGGKELDPFAPEATTCGGVTDDLWRDPMPYLAGGIVGIGLSPAVPEFDAIKAGTAPTASATSPALVIWAHLFGPRQGDELTLSIIGPEGEVISDTVTIDRTQARSFRAIGRKGANWPAGDYTASVVLTRDGVELDRSSEIMNLR</sequence>
<dbReference type="Pfam" id="PF01551">
    <property type="entry name" value="Peptidase_M23"/>
    <property type="match status" value="1"/>
</dbReference>
<feature type="signal peptide" evidence="1">
    <location>
        <begin position="1"/>
        <end position="17"/>
    </location>
</feature>
<dbReference type="CDD" id="cd12797">
    <property type="entry name" value="M23_peptidase"/>
    <property type="match status" value="1"/>
</dbReference>
<dbReference type="InterPro" id="IPR016047">
    <property type="entry name" value="M23ase_b-sheet_dom"/>
</dbReference>
<organism evidence="3 4">
    <name type="scientific">Paragemmobacter aquarius</name>
    <dbReference type="NCBI Taxonomy" id="2169400"/>
    <lineage>
        <taxon>Bacteria</taxon>
        <taxon>Pseudomonadati</taxon>
        <taxon>Pseudomonadota</taxon>
        <taxon>Alphaproteobacteria</taxon>
        <taxon>Rhodobacterales</taxon>
        <taxon>Paracoccaceae</taxon>
        <taxon>Paragemmobacter</taxon>
    </lineage>
</organism>
<evidence type="ECO:0000313" key="4">
    <source>
        <dbReference type="Proteomes" id="UP000244496"/>
    </source>
</evidence>
<dbReference type="PANTHER" id="PTHR21666:SF270">
    <property type="entry name" value="MUREIN HYDROLASE ACTIVATOR ENVC"/>
    <property type="match status" value="1"/>
</dbReference>
<dbReference type="PANTHER" id="PTHR21666">
    <property type="entry name" value="PEPTIDASE-RELATED"/>
    <property type="match status" value="1"/>
</dbReference>
<feature type="domain" description="M23ase beta-sheet core" evidence="2">
    <location>
        <begin position="72"/>
        <end position="170"/>
    </location>
</feature>
<evidence type="ECO:0000256" key="1">
    <source>
        <dbReference type="SAM" id="SignalP"/>
    </source>
</evidence>